<organism evidence="8 9">
    <name type="scientific">Ornithinimicrobium ciconiae</name>
    <dbReference type="NCBI Taxonomy" id="2594265"/>
    <lineage>
        <taxon>Bacteria</taxon>
        <taxon>Bacillati</taxon>
        <taxon>Actinomycetota</taxon>
        <taxon>Actinomycetes</taxon>
        <taxon>Micrococcales</taxon>
        <taxon>Ornithinimicrobiaceae</taxon>
        <taxon>Ornithinimicrobium</taxon>
    </lineage>
</organism>
<evidence type="ECO:0000256" key="1">
    <source>
        <dbReference type="ARBA" id="ARBA00022649"/>
    </source>
</evidence>
<reference evidence="8 9" key="1">
    <citation type="submission" date="2019-07" db="EMBL/GenBank/DDBJ databases">
        <title>complete genome sequencing of Ornithinimicrobium sp. H23M54.</title>
        <authorList>
            <person name="Bae J.-W."/>
            <person name="Lee S.-Y."/>
        </authorList>
    </citation>
    <scope>NUCLEOTIDE SEQUENCE [LARGE SCALE GENOMIC DNA]</scope>
    <source>
        <strain evidence="8 9">H23M54</strain>
    </source>
</reference>
<feature type="binding site" evidence="6">
    <location>
        <position position="126"/>
    </location>
    <ligand>
        <name>Mg(2+)</name>
        <dbReference type="ChEBI" id="CHEBI:18420"/>
    </ligand>
</feature>
<dbReference type="Pfam" id="PF01850">
    <property type="entry name" value="PIN"/>
    <property type="match status" value="1"/>
</dbReference>
<dbReference type="InterPro" id="IPR006226">
    <property type="entry name" value="Mtu_PIN"/>
</dbReference>
<dbReference type="EC" id="3.1.-.-" evidence="6"/>
<comment type="function">
    <text evidence="6">Toxic component of a toxin-antitoxin (TA) system. An RNase.</text>
</comment>
<keyword evidence="1 6" id="KW-1277">Toxin-antitoxin system</keyword>
<comment type="cofactor">
    <cofactor evidence="6">
        <name>Mg(2+)</name>
        <dbReference type="ChEBI" id="CHEBI:18420"/>
    </cofactor>
</comment>
<evidence type="ECO:0000259" key="7">
    <source>
        <dbReference type="Pfam" id="PF01850"/>
    </source>
</evidence>
<dbReference type="AlphaFoldDB" id="A0A516GAJ1"/>
<keyword evidence="6" id="KW-0800">Toxin</keyword>
<dbReference type="GO" id="GO:0090729">
    <property type="term" value="F:toxin activity"/>
    <property type="evidence" value="ECO:0007669"/>
    <property type="project" value="UniProtKB-KW"/>
</dbReference>
<evidence type="ECO:0000256" key="5">
    <source>
        <dbReference type="ARBA" id="ARBA00022842"/>
    </source>
</evidence>
<dbReference type="EMBL" id="CP041616">
    <property type="protein sequence ID" value="QDO88518.1"/>
    <property type="molecule type" value="Genomic_DNA"/>
</dbReference>
<evidence type="ECO:0000256" key="3">
    <source>
        <dbReference type="ARBA" id="ARBA00022723"/>
    </source>
</evidence>
<dbReference type="Proteomes" id="UP000315395">
    <property type="component" value="Chromosome"/>
</dbReference>
<protein>
    <recommendedName>
        <fullName evidence="6">Ribonuclease VapC</fullName>
        <shortName evidence="6">RNase VapC</shortName>
        <ecNumber evidence="6">3.1.-.-</ecNumber>
    </recommendedName>
    <alternativeName>
        <fullName evidence="6">Toxin VapC</fullName>
    </alternativeName>
</protein>
<evidence type="ECO:0000256" key="2">
    <source>
        <dbReference type="ARBA" id="ARBA00022722"/>
    </source>
</evidence>
<dbReference type="GO" id="GO:0000287">
    <property type="term" value="F:magnesium ion binding"/>
    <property type="evidence" value="ECO:0007669"/>
    <property type="project" value="UniProtKB-UniRule"/>
</dbReference>
<keyword evidence="3 6" id="KW-0479">Metal-binding</keyword>
<keyword evidence="9" id="KW-1185">Reference proteome</keyword>
<dbReference type="GO" id="GO:0045926">
    <property type="term" value="P:negative regulation of growth"/>
    <property type="evidence" value="ECO:0007669"/>
    <property type="project" value="UniProtKB-ARBA"/>
</dbReference>
<feature type="domain" description="PIN" evidence="7">
    <location>
        <begin position="28"/>
        <end position="148"/>
    </location>
</feature>
<dbReference type="GO" id="GO:0004540">
    <property type="term" value="F:RNA nuclease activity"/>
    <property type="evidence" value="ECO:0007669"/>
    <property type="project" value="InterPro"/>
</dbReference>
<dbReference type="KEGG" id="orz:FNH13_09345"/>
<dbReference type="GO" id="GO:0016788">
    <property type="term" value="F:hydrolase activity, acting on ester bonds"/>
    <property type="evidence" value="ECO:0007669"/>
    <property type="project" value="InterPro"/>
</dbReference>
<evidence type="ECO:0000313" key="8">
    <source>
        <dbReference type="EMBL" id="QDO88518.1"/>
    </source>
</evidence>
<evidence type="ECO:0000313" key="9">
    <source>
        <dbReference type="Proteomes" id="UP000315395"/>
    </source>
</evidence>
<keyword evidence="5 6" id="KW-0460">Magnesium</keyword>
<keyword evidence="4 6" id="KW-0378">Hydrolase</keyword>
<dbReference type="HAMAP" id="MF_00265">
    <property type="entry name" value="VapC_Nob1"/>
    <property type="match status" value="1"/>
</dbReference>
<dbReference type="Gene3D" id="3.40.50.1010">
    <property type="entry name" value="5'-nuclease"/>
    <property type="match status" value="1"/>
</dbReference>
<sequence length="162" mass="17703">MATSSPTTWSSGHWRTMPDQPGELFELPDVNVLVALTNPSHQHHGAAHSWLSRVERFATTPITESGLVRLLLNRSVTGQEVTGRQAVDLLHRLRAHQRTTFLPDDSTLASAVIDLAGLGGHTQTTDFHLVNLAAAHGGVLTTFDGRLPKQLTGQDQRHVRVL</sequence>
<dbReference type="SUPFAM" id="SSF88723">
    <property type="entry name" value="PIN domain-like"/>
    <property type="match status" value="1"/>
</dbReference>
<accession>A0A516GAJ1</accession>
<feature type="binding site" evidence="6">
    <location>
        <position position="29"/>
    </location>
    <ligand>
        <name>Mg(2+)</name>
        <dbReference type="ChEBI" id="CHEBI:18420"/>
    </ligand>
</feature>
<dbReference type="OrthoDB" id="196567at2"/>
<dbReference type="InterPro" id="IPR022907">
    <property type="entry name" value="VapC_family"/>
</dbReference>
<gene>
    <name evidence="6" type="primary">vapC</name>
    <name evidence="8" type="ORF">FNH13_09345</name>
</gene>
<proteinExistence type="inferred from homology"/>
<evidence type="ECO:0000256" key="4">
    <source>
        <dbReference type="ARBA" id="ARBA00022801"/>
    </source>
</evidence>
<dbReference type="InterPro" id="IPR029060">
    <property type="entry name" value="PIN-like_dom_sf"/>
</dbReference>
<keyword evidence="2 6" id="KW-0540">Nuclease</keyword>
<comment type="similarity">
    <text evidence="6">Belongs to the PINc/VapC protein family.</text>
</comment>
<name>A0A516GAJ1_9MICO</name>
<dbReference type="InterPro" id="IPR002716">
    <property type="entry name" value="PIN_dom"/>
</dbReference>
<dbReference type="NCBIfam" id="TIGR00028">
    <property type="entry name" value="Mtu_PIN_fam"/>
    <property type="match status" value="1"/>
</dbReference>
<evidence type="ECO:0000256" key="6">
    <source>
        <dbReference type="HAMAP-Rule" id="MF_00265"/>
    </source>
</evidence>